<dbReference type="InterPro" id="IPR015940">
    <property type="entry name" value="UBA"/>
</dbReference>
<dbReference type="Proteomes" id="UP000472264">
    <property type="component" value="Chromosome 6"/>
</dbReference>
<dbReference type="PROSITE" id="PS50030">
    <property type="entry name" value="UBA"/>
    <property type="match status" value="1"/>
</dbReference>
<feature type="region of interest" description="Disordered" evidence="2">
    <location>
        <begin position="120"/>
        <end position="184"/>
    </location>
</feature>
<dbReference type="SMART" id="SM00727">
    <property type="entry name" value="STI1"/>
    <property type="match status" value="2"/>
</dbReference>
<dbReference type="SUPFAM" id="SSF54236">
    <property type="entry name" value="Ubiquitin-like"/>
    <property type="match status" value="1"/>
</dbReference>
<dbReference type="Gene3D" id="1.10.8.10">
    <property type="entry name" value="DNA helicase RuvA subunit, C-terminal domain"/>
    <property type="match status" value="1"/>
</dbReference>
<dbReference type="FunFam" id="1.10.8.10:FF:000077">
    <property type="entry name" value="Ubiquilin like"/>
    <property type="match status" value="1"/>
</dbReference>
<dbReference type="Pfam" id="PF00240">
    <property type="entry name" value="ubiquitin"/>
    <property type="match status" value="1"/>
</dbReference>
<evidence type="ECO:0000313" key="6">
    <source>
        <dbReference type="Proteomes" id="UP000472264"/>
    </source>
</evidence>
<dbReference type="FunFam" id="3.10.20.90:FF:000095">
    <property type="entry name" value="Ubiquilin 4"/>
    <property type="match status" value="1"/>
</dbReference>
<dbReference type="Pfam" id="PF23195">
    <property type="entry name" value="UBQLN1"/>
    <property type="match status" value="1"/>
</dbReference>
<evidence type="ECO:0000259" key="3">
    <source>
        <dbReference type="PROSITE" id="PS50030"/>
    </source>
</evidence>
<dbReference type="GO" id="GO:0006511">
    <property type="term" value="P:ubiquitin-dependent protein catabolic process"/>
    <property type="evidence" value="ECO:0007669"/>
    <property type="project" value="TreeGrafter"/>
</dbReference>
<dbReference type="InParanoid" id="A0A665UEH2"/>
<evidence type="ECO:0000259" key="4">
    <source>
        <dbReference type="PROSITE" id="PS50053"/>
    </source>
</evidence>
<dbReference type="OMA" id="KCAEHVD"/>
<keyword evidence="6" id="KW-1185">Reference proteome</keyword>
<reference evidence="5" key="1">
    <citation type="submission" date="2021-04" db="EMBL/GenBank/DDBJ databases">
        <authorList>
            <consortium name="Wellcome Sanger Institute Data Sharing"/>
        </authorList>
    </citation>
    <scope>NUCLEOTIDE SEQUENCE [LARGE SCALE GENOMIC DNA]</scope>
</reference>
<feature type="compositionally biased region" description="Low complexity" evidence="2">
    <location>
        <begin position="168"/>
        <end position="184"/>
    </location>
</feature>
<dbReference type="PROSITE" id="PS50053">
    <property type="entry name" value="UBIQUITIN_2"/>
    <property type="match status" value="1"/>
</dbReference>
<organism evidence="5 6">
    <name type="scientific">Echeneis naucrates</name>
    <name type="common">Live sharksucker</name>
    <dbReference type="NCBI Taxonomy" id="173247"/>
    <lineage>
        <taxon>Eukaryota</taxon>
        <taxon>Metazoa</taxon>
        <taxon>Chordata</taxon>
        <taxon>Craniata</taxon>
        <taxon>Vertebrata</taxon>
        <taxon>Euteleostomi</taxon>
        <taxon>Actinopterygii</taxon>
        <taxon>Neopterygii</taxon>
        <taxon>Teleostei</taxon>
        <taxon>Neoteleostei</taxon>
        <taxon>Acanthomorphata</taxon>
        <taxon>Carangaria</taxon>
        <taxon>Carangiformes</taxon>
        <taxon>Echeneidae</taxon>
        <taxon>Echeneis</taxon>
    </lineage>
</organism>
<reference evidence="5" key="2">
    <citation type="submission" date="2025-08" db="UniProtKB">
        <authorList>
            <consortium name="Ensembl"/>
        </authorList>
    </citation>
    <scope>IDENTIFICATION</scope>
</reference>
<feature type="compositionally biased region" description="Polar residues" evidence="2">
    <location>
        <begin position="127"/>
        <end position="147"/>
    </location>
</feature>
<protein>
    <recommendedName>
        <fullName evidence="1">Ubiquilin-like protein</fullName>
    </recommendedName>
</protein>
<dbReference type="SUPFAM" id="SSF46934">
    <property type="entry name" value="UBA-like"/>
    <property type="match status" value="1"/>
</dbReference>
<proteinExistence type="predicted"/>
<dbReference type="GO" id="GO:0031593">
    <property type="term" value="F:polyubiquitin modification-dependent protein binding"/>
    <property type="evidence" value="ECO:0007669"/>
    <property type="project" value="TreeGrafter"/>
</dbReference>
<dbReference type="SMART" id="SM00165">
    <property type="entry name" value="UBA"/>
    <property type="match status" value="1"/>
</dbReference>
<dbReference type="InterPro" id="IPR015496">
    <property type="entry name" value="Ubiquilin"/>
</dbReference>
<dbReference type="Ensembl" id="ENSENLT00000018115.1">
    <property type="protein sequence ID" value="ENSENLP00000017484.1"/>
    <property type="gene ID" value="ENSENLG00000008025.1"/>
</dbReference>
<dbReference type="Pfam" id="PF00627">
    <property type="entry name" value="UBA"/>
    <property type="match status" value="1"/>
</dbReference>
<reference evidence="5" key="3">
    <citation type="submission" date="2025-09" db="UniProtKB">
        <authorList>
            <consortium name="Ensembl"/>
        </authorList>
    </citation>
    <scope>IDENTIFICATION</scope>
</reference>
<evidence type="ECO:0000256" key="2">
    <source>
        <dbReference type="SAM" id="MobiDB-lite"/>
    </source>
</evidence>
<dbReference type="AlphaFoldDB" id="A0A665UEH2"/>
<dbReference type="InterPro" id="IPR029071">
    <property type="entry name" value="Ubiquitin-like_domsf"/>
</dbReference>
<dbReference type="CDD" id="cd14399">
    <property type="entry name" value="UBA_PLICs"/>
    <property type="match status" value="1"/>
</dbReference>
<dbReference type="InterPro" id="IPR000626">
    <property type="entry name" value="Ubiquitin-like_dom"/>
</dbReference>
<dbReference type="Gene3D" id="3.10.20.90">
    <property type="entry name" value="Phosphatidylinositol 3-kinase Catalytic Subunit, Chain A, domain 1"/>
    <property type="match status" value="1"/>
</dbReference>
<dbReference type="PANTHER" id="PTHR10677:SF3">
    <property type="entry name" value="FI07626P-RELATED"/>
    <property type="match status" value="1"/>
</dbReference>
<accession>A0A665UEH2</accession>
<dbReference type="InterPro" id="IPR009060">
    <property type="entry name" value="UBA-like_sf"/>
</dbReference>
<gene>
    <name evidence="5" type="primary">ubqln4</name>
</gene>
<dbReference type="SMART" id="SM00213">
    <property type="entry name" value="UBQ"/>
    <property type="match status" value="1"/>
</dbReference>
<dbReference type="InterPro" id="IPR006636">
    <property type="entry name" value="STI1_HS-bd"/>
</dbReference>
<feature type="domain" description="UBA" evidence="3">
    <location>
        <begin position="352"/>
        <end position="391"/>
    </location>
</feature>
<feature type="domain" description="Ubiquitin-like" evidence="4">
    <location>
        <begin position="47"/>
        <end position="117"/>
    </location>
</feature>
<dbReference type="GO" id="GO:0005829">
    <property type="term" value="C:cytosol"/>
    <property type="evidence" value="ECO:0007669"/>
    <property type="project" value="TreeGrafter"/>
</dbReference>
<name>A0A665UEH2_ECHNA</name>
<evidence type="ECO:0000256" key="1">
    <source>
        <dbReference type="ARBA" id="ARBA00074668"/>
    </source>
</evidence>
<sequence>MAASRRRCVSSAGICGAEGGSAKMADSGDQSEDPTGKKQSCPGPAVIVVTVKSPGGKQEISVSGESSVAQFKQEVSKRFEAQLDQLVLIFTGKVLKDGDTLKQHGIKDGHTVHLVIKSAPKVKTGGSAPQTGSSSAPPQPNTSSTNRPAADGTRAGTNRTTVHANATSGLGDLSSLLGPGAGSSSFMEMQQQVQRQLMSDPQMLSQVMRNPLVQNMMSDPNLMRQMFAGNPQMQQFVAENPEASRIFNNPELMEQMQNPQTLSMLANPRAMQALLQIQQGLQTLQAEVPGFMSSLSPRGPTVPPTMGDVVPQGTPPSSTVSSGSRSSQQQLMQQMLQMFAGGGPSLQSPEVRFQQQLDQLSAMGFINREANLQALIATGGDVSAAIERLLA</sequence>
<dbReference type="CDD" id="cd01808">
    <property type="entry name" value="Ubl_PLICs"/>
    <property type="match status" value="1"/>
</dbReference>
<evidence type="ECO:0000313" key="5">
    <source>
        <dbReference type="Ensembl" id="ENSENLP00000017484.1"/>
    </source>
</evidence>
<feature type="compositionally biased region" description="Polar residues" evidence="2">
    <location>
        <begin position="155"/>
        <end position="167"/>
    </location>
</feature>
<dbReference type="Gene3D" id="1.10.260.100">
    <property type="match status" value="1"/>
</dbReference>
<feature type="region of interest" description="Disordered" evidence="2">
    <location>
        <begin position="1"/>
        <end position="42"/>
    </location>
</feature>
<dbReference type="PANTHER" id="PTHR10677">
    <property type="entry name" value="UBIQUILIN"/>
    <property type="match status" value="1"/>
</dbReference>